<keyword evidence="4" id="KW-0663">Pyridoxal phosphate</keyword>
<keyword evidence="7" id="KW-0808">Transferase</keyword>
<dbReference type="PANTHER" id="PTHR43795">
    <property type="entry name" value="BIFUNCTIONAL ASPARTATE AMINOTRANSFERASE AND GLUTAMATE/ASPARTATE-PREPHENATE AMINOTRANSFERASE-RELATED"/>
    <property type="match status" value="1"/>
</dbReference>
<gene>
    <name evidence="7" type="ORF">Acr_00g0103670</name>
</gene>
<dbReference type="Gene3D" id="3.40.640.10">
    <property type="entry name" value="Type I PLP-dependent aspartate aminotransferase-like (Major domain)"/>
    <property type="match status" value="1"/>
</dbReference>
<comment type="cofactor">
    <cofactor evidence="1">
        <name>pyridoxal 5'-phosphate</name>
        <dbReference type="ChEBI" id="CHEBI:597326"/>
    </cofactor>
</comment>
<dbReference type="Gene3D" id="2.10.25.30">
    <property type="entry name" value="EGF-like, alliinase"/>
    <property type="match status" value="1"/>
</dbReference>
<dbReference type="EMBL" id="BJWL01000471">
    <property type="protein sequence ID" value="GFS46684.1"/>
    <property type="molecule type" value="Genomic_DNA"/>
</dbReference>
<feature type="domain" description="Alliinase EGF-like" evidence="5">
    <location>
        <begin position="2"/>
        <end position="52"/>
    </location>
</feature>
<reference evidence="8" key="1">
    <citation type="submission" date="2019-07" db="EMBL/GenBank/DDBJ databases">
        <title>De Novo Assembly of kiwifruit Actinidia rufa.</title>
        <authorList>
            <person name="Sugita-Konishi S."/>
            <person name="Sato K."/>
            <person name="Mori E."/>
            <person name="Abe Y."/>
            <person name="Kisaki G."/>
            <person name="Hamano K."/>
            <person name="Suezawa K."/>
            <person name="Otani M."/>
            <person name="Fukuda T."/>
            <person name="Manabe T."/>
            <person name="Gomi K."/>
            <person name="Tabuchi M."/>
            <person name="Akimitsu K."/>
            <person name="Kataoka I."/>
        </authorList>
    </citation>
    <scope>NUCLEOTIDE SEQUENCE [LARGE SCALE GENOMIC DNA]</scope>
    <source>
        <strain evidence="8">cv. Fuchu</strain>
    </source>
</reference>
<evidence type="ECO:0000256" key="4">
    <source>
        <dbReference type="ARBA" id="ARBA00022898"/>
    </source>
</evidence>
<dbReference type="InterPro" id="IPR050478">
    <property type="entry name" value="Ethylene_sulfur-biosynth"/>
</dbReference>
<feature type="domain" description="Alliinase C-terminal" evidence="6">
    <location>
        <begin position="54"/>
        <end position="407"/>
    </location>
</feature>
<dbReference type="SUPFAM" id="SSF53383">
    <property type="entry name" value="PLP-dependent transferases"/>
    <property type="match status" value="1"/>
</dbReference>
<dbReference type="InterPro" id="IPR015424">
    <property type="entry name" value="PyrdxlP-dep_Trfase"/>
</dbReference>
<dbReference type="Pfam" id="PF04863">
    <property type="entry name" value="EGF_alliinase"/>
    <property type="match status" value="1"/>
</dbReference>
<dbReference type="PANTHER" id="PTHR43795:SF20">
    <property type="entry name" value="TRYPTOPHAN AMINOTRANSFERASE-RELATED PROTEIN 3"/>
    <property type="match status" value="1"/>
</dbReference>
<dbReference type="AlphaFoldDB" id="A0A7J0E1E1"/>
<dbReference type="GO" id="GO:0006520">
    <property type="term" value="P:amino acid metabolic process"/>
    <property type="evidence" value="ECO:0007669"/>
    <property type="project" value="TreeGrafter"/>
</dbReference>
<proteinExistence type="inferred from homology"/>
<dbReference type="Gene3D" id="3.90.1150.10">
    <property type="entry name" value="Aspartate Aminotransferase, domain 1"/>
    <property type="match status" value="1"/>
</dbReference>
<dbReference type="GO" id="GO:0016846">
    <property type="term" value="F:carbon-sulfur lyase activity"/>
    <property type="evidence" value="ECO:0007669"/>
    <property type="project" value="InterPro"/>
</dbReference>
<dbReference type="Proteomes" id="UP000585474">
    <property type="component" value="Unassembled WGS sequence"/>
</dbReference>
<protein>
    <submittedName>
        <fullName evidence="7">Pyridoxal phosphate (PLP)-dependent transferases superfamily protein</fullName>
    </submittedName>
</protein>
<evidence type="ECO:0000259" key="6">
    <source>
        <dbReference type="Pfam" id="PF04864"/>
    </source>
</evidence>
<comment type="caution">
    <text evidence="7">The sequence shown here is derived from an EMBL/GenBank/DDBJ whole genome shotgun (WGS) entry which is preliminary data.</text>
</comment>
<evidence type="ECO:0000259" key="5">
    <source>
        <dbReference type="Pfam" id="PF04863"/>
    </source>
</evidence>
<dbReference type="InterPro" id="IPR037029">
    <property type="entry name" value="Alliinase_N_sf"/>
</dbReference>
<accession>A0A7J0E1E1</accession>
<comment type="similarity">
    <text evidence="2">Belongs to the alliinase family.</text>
</comment>
<evidence type="ECO:0000256" key="2">
    <source>
        <dbReference type="ARBA" id="ARBA00006312"/>
    </source>
</evidence>
<dbReference type="InterPro" id="IPR006948">
    <property type="entry name" value="Alliinase_C"/>
</dbReference>
<evidence type="ECO:0000313" key="7">
    <source>
        <dbReference type="EMBL" id="GFS46684.1"/>
    </source>
</evidence>
<name>A0A7J0E1E1_9ERIC</name>
<organism evidence="7 8">
    <name type="scientific">Actinidia rufa</name>
    <dbReference type="NCBI Taxonomy" id="165716"/>
    <lineage>
        <taxon>Eukaryota</taxon>
        <taxon>Viridiplantae</taxon>
        <taxon>Streptophyta</taxon>
        <taxon>Embryophyta</taxon>
        <taxon>Tracheophyta</taxon>
        <taxon>Spermatophyta</taxon>
        <taxon>Magnoliopsida</taxon>
        <taxon>eudicotyledons</taxon>
        <taxon>Gunneridae</taxon>
        <taxon>Pentapetalae</taxon>
        <taxon>asterids</taxon>
        <taxon>Ericales</taxon>
        <taxon>Actinidiaceae</taxon>
        <taxon>Actinidia</taxon>
    </lineage>
</organism>
<dbReference type="GO" id="GO:0008483">
    <property type="term" value="F:transaminase activity"/>
    <property type="evidence" value="ECO:0007669"/>
    <property type="project" value="UniProtKB-KW"/>
</dbReference>
<dbReference type="Pfam" id="PF04864">
    <property type="entry name" value="Alliinase_C"/>
    <property type="match status" value="1"/>
</dbReference>
<dbReference type="InterPro" id="IPR015421">
    <property type="entry name" value="PyrdxlP-dep_Trfase_major"/>
</dbReference>
<dbReference type="InterPro" id="IPR006947">
    <property type="entry name" value="EGF_alliinase"/>
</dbReference>
<evidence type="ECO:0000256" key="1">
    <source>
        <dbReference type="ARBA" id="ARBA00001933"/>
    </source>
</evidence>
<dbReference type="OrthoDB" id="2020362at2759"/>
<sequence>MRAAMEAEAVASELCSGHGRAYLDGLVVDGKPVCECNTCFGGPDCSLFSPDCAADVDSGNPLFLEPFWMQNAASSAVLVAGWHRMGYQVNDQAHISTELEKHIRKLHSVVGNAVTEKRFIVFGAGSSQLLNAAVHALSQDKSTSPAGVVVTFPFYPAYKEQTEFFRSNDYKFLGDAALWKNASDANVNIIEFVTSPNNPDGQLMKAAVQGDYAKAIYDHAYFWPHFTAIPAPADEDLMIFTLSKLTGHAGSRFGWALLKNETVYQRMAAYVYENSVGVSQDTQLVALKLLQVVLQGNGGDFFDFGSTTMRSRWETLREALSVSNRFSIQEIEPQYCSFFRQVRVTSPAFAWLKCKRDEDEDCYTVLKTAGIIGRQGTAFGGGSRYVRLSLIKTQDDFDLLMRKINALVSDERVDSKQVEDHNQP</sequence>
<evidence type="ECO:0000313" key="8">
    <source>
        <dbReference type="Proteomes" id="UP000585474"/>
    </source>
</evidence>
<keyword evidence="8" id="KW-1185">Reference proteome</keyword>
<keyword evidence="3" id="KW-0032">Aminotransferase</keyword>
<dbReference type="CDD" id="cd00609">
    <property type="entry name" value="AAT_like"/>
    <property type="match status" value="1"/>
</dbReference>
<evidence type="ECO:0000256" key="3">
    <source>
        <dbReference type="ARBA" id="ARBA00022576"/>
    </source>
</evidence>
<dbReference type="InterPro" id="IPR015422">
    <property type="entry name" value="PyrdxlP-dep_Trfase_small"/>
</dbReference>